<dbReference type="AlphaFoldDB" id="A0A9P8Y9A5"/>
<keyword evidence="3" id="KW-1185">Reference proteome</keyword>
<reference evidence="2" key="1">
    <citation type="journal article" date="2021" name="Nat. Commun.">
        <title>Genetic determinants of endophytism in the Arabidopsis root mycobiome.</title>
        <authorList>
            <person name="Mesny F."/>
            <person name="Miyauchi S."/>
            <person name="Thiergart T."/>
            <person name="Pickel B."/>
            <person name="Atanasova L."/>
            <person name="Karlsson M."/>
            <person name="Huettel B."/>
            <person name="Barry K.W."/>
            <person name="Haridas S."/>
            <person name="Chen C."/>
            <person name="Bauer D."/>
            <person name="Andreopoulos W."/>
            <person name="Pangilinan J."/>
            <person name="LaButti K."/>
            <person name="Riley R."/>
            <person name="Lipzen A."/>
            <person name="Clum A."/>
            <person name="Drula E."/>
            <person name="Henrissat B."/>
            <person name="Kohler A."/>
            <person name="Grigoriev I.V."/>
            <person name="Martin F.M."/>
            <person name="Hacquard S."/>
        </authorList>
    </citation>
    <scope>NUCLEOTIDE SEQUENCE</scope>
    <source>
        <strain evidence="2">MPI-CAGE-CH-0230</strain>
    </source>
</reference>
<gene>
    <name evidence="2" type="ORF">B0I36DRAFT_243826</name>
</gene>
<feature type="compositionally biased region" description="Polar residues" evidence="1">
    <location>
        <begin position="215"/>
        <end position="232"/>
    </location>
</feature>
<dbReference type="OrthoDB" id="5317787at2759"/>
<dbReference type="Proteomes" id="UP000756346">
    <property type="component" value="Unassembled WGS sequence"/>
</dbReference>
<evidence type="ECO:0000313" key="2">
    <source>
        <dbReference type="EMBL" id="KAH7031311.1"/>
    </source>
</evidence>
<proteinExistence type="predicted"/>
<protein>
    <submittedName>
        <fullName evidence="2">Uncharacterized protein</fullName>
    </submittedName>
</protein>
<sequence length="464" mass="51589">MDSEGPLATGPPAAESHRRKPSGASFPQPPSLQFSSLPSQRSDSDSSGLQLSSGPSSPSLARVPPRHSTSQKEDLSPSTSLCARSSVETYSSLASVQDLADSDSQDALDFEDVDIPELPPYHHDIEEFNVRPSSPNEFAALFPSLDRFSIRHDDFTSDGNMNLRVETKITGRHNETIQLFHLRMYDLNKRDFSLRRYCRSSGREVCNSKRRYLDTTNTSRPTLQRSMSNAFSSLAGRPRARRQSTAASIRSTKSTKSRPGTGYSTSGSLGSGFVDVFDEDLSVEKKPNARMQPTNTIKLEFSNYARVDLERVGSRTSSKWQYEWWGVKYAWKRVVDKHTNAVSFHLVRNGNKAAPIAHIVAETRAPNQVMVDEYAGGWVPPCHMWISDPSIVDAATDVADVIVSTGLLALVDDCIRNRWQSKKPSHFDLPHAGNTRSFVQNLFSRRPSETPPSPLRFQRATAAP</sequence>
<evidence type="ECO:0000313" key="3">
    <source>
        <dbReference type="Proteomes" id="UP000756346"/>
    </source>
</evidence>
<feature type="region of interest" description="Disordered" evidence="1">
    <location>
        <begin position="445"/>
        <end position="464"/>
    </location>
</feature>
<dbReference type="GeneID" id="70179556"/>
<accession>A0A9P8Y9A5</accession>
<name>A0A9P8Y9A5_9PEZI</name>
<organism evidence="2 3">
    <name type="scientific">Microdochium trichocladiopsis</name>
    <dbReference type="NCBI Taxonomy" id="1682393"/>
    <lineage>
        <taxon>Eukaryota</taxon>
        <taxon>Fungi</taxon>
        <taxon>Dikarya</taxon>
        <taxon>Ascomycota</taxon>
        <taxon>Pezizomycotina</taxon>
        <taxon>Sordariomycetes</taxon>
        <taxon>Xylariomycetidae</taxon>
        <taxon>Xylariales</taxon>
        <taxon>Microdochiaceae</taxon>
        <taxon>Microdochium</taxon>
    </lineage>
</organism>
<comment type="caution">
    <text evidence="2">The sequence shown here is derived from an EMBL/GenBank/DDBJ whole genome shotgun (WGS) entry which is preliminary data.</text>
</comment>
<dbReference type="RefSeq" id="XP_046012991.1">
    <property type="nucleotide sequence ID" value="XM_046150010.1"/>
</dbReference>
<dbReference type="EMBL" id="JAGTJQ010000005">
    <property type="protein sequence ID" value="KAH7031311.1"/>
    <property type="molecule type" value="Genomic_DNA"/>
</dbReference>
<feature type="region of interest" description="Disordered" evidence="1">
    <location>
        <begin position="215"/>
        <end position="267"/>
    </location>
</feature>
<feature type="compositionally biased region" description="Polar residues" evidence="1">
    <location>
        <begin position="243"/>
        <end position="258"/>
    </location>
</feature>
<feature type="compositionally biased region" description="Low complexity" evidence="1">
    <location>
        <begin position="31"/>
        <end position="60"/>
    </location>
</feature>
<feature type="region of interest" description="Disordered" evidence="1">
    <location>
        <begin position="1"/>
        <end position="81"/>
    </location>
</feature>
<evidence type="ECO:0000256" key="1">
    <source>
        <dbReference type="SAM" id="MobiDB-lite"/>
    </source>
</evidence>